<keyword evidence="4" id="KW-0472">Membrane</keyword>
<keyword evidence="3" id="KW-0446">Lipid-binding</keyword>
<gene>
    <name evidence="6" type="ORF">FNV43_RR24330</name>
</gene>
<dbReference type="AlphaFoldDB" id="A0A8K0GQL9"/>
<accession>A0A8K0GQL9</accession>
<keyword evidence="2" id="KW-0813">Transport</keyword>
<dbReference type="PANTHER" id="PTHR33286">
    <property type="entry name" value="BIFUNCTIONAL INHIBITOR/LIPID-TRANSFER PROTEIN/SEED STORAGE 2S ALBUMIN SUPERFAMILY PROTEIN"/>
    <property type="match status" value="1"/>
</dbReference>
<evidence type="ECO:0000259" key="5">
    <source>
        <dbReference type="Pfam" id="PF14368"/>
    </source>
</evidence>
<comment type="function">
    <text evidence="1">Plant non-specific lipid-transfer proteins transfer phospholipids as well as galactolipids across membranes. May play a role in wax or cutin deposition in the cell walls of expanding epidermal cells and certain secretory tissues.</text>
</comment>
<comment type="caution">
    <text evidence="6">The sequence shown here is derived from an EMBL/GenBank/DDBJ whole genome shotgun (WGS) entry which is preliminary data.</text>
</comment>
<sequence length="114" mass="12516">MRRAGGWSVGGMWVSMMVVVLVMVMVGKANGDLSSRQCREEKDLLVKECQDVIHGQNPTQSCCQRVRLTHAECVCPLVTPGIAILINAKRAFKQIAGCGRTVPHHYKCGSMTFP</sequence>
<evidence type="ECO:0000256" key="4">
    <source>
        <dbReference type="SAM" id="Phobius"/>
    </source>
</evidence>
<dbReference type="EMBL" id="VOIH02000011">
    <property type="protein sequence ID" value="KAF3433228.1"/>
    <property type="molecule type" value="Genomic_DNA"/>
</dbReference>
<feature type="domain" description="Bifunctional inhibitor/plant lipid transfer protein/seed storage helical" evidence="5">
    <location>
        <begin position="20"/>
        <end position="108"/>
    </location>
</feature>
<keyword evidence="7" id="KW-1185">Reference proteome</keyword>
<name>A0A8K0GQL9_9ROSA</name>
<feature type="transmembrane region" description="Helical" evidence="4">
    <location>
        <begin position="6"/>
        <end position="26"/>
    </location>
</feature>
<dbReference type="GO" id="GO:0008289">
    <property type="term" value="F:lipid binding"/>
    <property type="evidence" value="ECO:0007669"/>
    <property type="project" value="UniProtKB-KW"/>
</dbReference>
<evidence type="ECO:0000313" key="6">
    <source>
        <dbReference type="EMBL" id="KAF3433228.1"/>
    </source>
</evidence>
<evidence type="ECO:0000256" key="1">
    <source>
        <dbReference type="ARBA" id="ARBA00003211"/>
    </source>
</evidence>
<dbReference type="OrthoDB" id="1192318at2759"/>
<organism evidence="6 7">
    <name type="scientific">Rhamnella rubrinervis</name>
    <dbReference type="NCBI Taxonomy" id="2594499"/>
    <lineage>
        <taxon>Eukaryota</taxon>
        <taxon>Viridiplantae</taxon>
        <taxon>Streptophyta</taxon>
        <taxon>Embryophyta</taxon>
        <taxon>Tracheophyta</taxon>
        <taxon>Spermatophyta</taxon>
        <taxon>Magnoliopsida</taxon>
        <taxon>eudicotyledons</taxon>
        <taxon>Gunneridae</taxon>
        <taxon>Pentapetalae</taxon>
        <taxon>rosids</taxon>
        <taxon>fabids</taxon>
        <taxon>Rosales</taxon>
        <taxon>Rhamnaceae</taxon>
        <taxon>rhamnoid group</taxon>
        <taxon>Rhamneae</taxon>
        <taxon>Rhamnella</taxon>
    </lineage>
</organism>
<dbReference type="SUPFAM" id="SSF47699">
    <property type="entry name" value="Bifunctional inhibitor/lipid-transfer protein/seed storage 2S albumin"/>
    <property type="match status" value="1"/>
</dbReference>
<evidence type="ECO:0000256" key="3">
    <source>
        <dbReference type="ARBA" id="ARBA00023121"/>
    </source>
</evidence>
<dbReference type="Proteomes" id="UP000796880">
    <property type="component" value="Unassembled WGS sequence"/>
</dbReference>
<dbReference type="Gene3D" id="1.10.110.10">
    <property type="entry name" value="Plant lipid-transfer and hydrophobic proteins"/>
    <property type="match status" value="1"/>
</dbReference>
<evidence type="ECO:0000256" key="2">
    <source>
        <dbReference type="ARBA" id="ARBA00022448"/>
    </source>
</evidence>
<evidence type="ECO:0000313" key="7">
    <source>
        <dbReference type="Proteomes" id="UP000796880"/>
    </source>
</evidence>
<protein>
    <recommendedName>
        <fullName evidence="5">Bifunctional inhibitor/plant lipid transfer protein/seed storage helical domain-containing protein</fullName>
    </recommendedName>
</protein>
<dbReference type="InterPro" id="IPR036312">
    <property type="entry name" value="Bifun_inhib/LTP/seed_sf"/>
</dbReference>
<proteinExistence type="predicted"/>
<dbReference type="InterPro" id="IPR016140">
    <property type="entry name" value="Bifunc_inhib/LTP/seed_store"/>
</dbReference>
<keyword evidence="4" id="KW-1133">Transmembrane helix</keyword>
<keyword evidence="4" id="KW-0812">Transmembrane</keyword>
<dbReference type="PANTHER" id="PTHR33286:SF7">
    <property type="entry name" value="BIFUNCTIONAL INHIBITOR_PLANT LIPID TRANSFER PROTEIN_SEED STORAGE HELICAL DOMAIN-CONTAINING PROTEIN"/>
    <property type="match status" value="1"/>
</dbReference>
<dbReference type="Pfam" id="PF14368">
    <property type="entry name" value="LTP_2"/>
    <property type="match status" value="1"/>
</dbReference>
<reference evidence="6" key="1">
    <citation type="submission" date="2020-03" db="EMBL/GenBank/DDBJ databases">
        <title>A high-quality chromosome-level genome assembly of a woody plant with both climbing and erect habits, Rhamnella rubrinervis.</title>
        <authorList>
            <person name="Lu Z."/>
            <person name="Yang Y."/>
            <person name="Zhu X."/>
            <person name="Sun Y."/>
        </authorList>
    </citation>
    <scope>NUCLEOTIDE SEQUENCE</scope>
    <source>
        <strain evidence="6">BYM</strain>
        <tissue evidence="6">Leaf</tissue>
    </source>
</reference>